<name>A0A166PRG7_9AGAM</name>
<sequence length="241" mass="26022">MVKQQEKNGMVSSSLLIAIRKPFSRSAVVQLQMLVCPDSAGLALSHRMRAITRRLRDQRELEIASFPSGVGTLGVDATQKLEDDGGLCDGRWAETISGEIDIKTTRRPGRSSVCQIARVGSVNVVMWSFRAPVVHWAEGVAIMAAMLLVLVSVNEFQKERQALNDKVLHDGLERGEDVVGDVDLLEPGEIAPVDDVLLIGHSVSPRATYLVPTTVLSPTVRGWEDSTGGEGGRAIGKGRAD</sequence>
<protein>
    <submittedName>
        <fullName evidence="2">Uncharacterized protein</fullName>
    </submittedName>
</protein>
<accession>A0A166PRG7</accession>
<organism evidence="2 3">
    <name type="scientific">Athelia psychrophila</name>
    <dbReference type="NCBI Taxonomy" id="1759441"/>
    <lineage>
        <taxon>Eukaryota</taxon>
        <taxon>Fungi</taxon>
        <taxon>Dikarya</taxon>
        <taxon>Basidiomycota</taxon>
        <taxon>Agaricomycotina</taxon>
        <taxon>Agaricomycetes</taxon>
        <taxon>Agaricomycetidae</taxon>
        <taxon>Atheliales</taxon>
        <taxon>Atheliaceae</taxon>
        <taxon>Athelia</taxon>
    </lineage>
</organism>
<dbReference type="OrthoDB" id="3352408at2759"/>
<evidence type="ECO:0000313" key="2">
    <source>
        <dbReference type="EMBL" id="KZP26369.1"/>
    </source>
</evidence>
<dbReference type="AlphaFoldDB" id="A0A166PRG7"/>
<evidence type="ECO:0000256" key="1">
    <source>
        <dbReference type="SAM" id="MobiDB-lite"/>
    </source>
</evidence>
<evidence type="ECO:0000313" key="3">
    <source>
        <dbReference type="Proteomes" id="UP000076532"/>
    </source>
</evidence>
<dbReference type="STRING" id="436010.A0A166PRG7"/>
<proteinExistence type="predicted"/>
<dbReference type="Proteomes" id="UP000076532">
    <property type="component" value="Unassembled WGS sequence"/>
</dbReference>
<feature type="region of interest" description="Disordered" evidence="1">
    <location>
        <begin position="222"/>
        <end position="241"/>
    </location>
</feature>
<reference evidence="2 3" key="1">
    <citation type="journal article" date="2016" name="Mol. Biol. Evol.">
        <title>Comparative Genomics of Early-Diverging Mushroom-Forming Fungi Provides Insights into the Origins of Lignocellulose Decay Capabilities.</title>
        <authorList>
            <person name="Nagy L.G."/>
            <person name="Riley R."/>
            <person name="Tritt A."/>
            <person name="Adam C."/>
            <person name="Daum C."/>
            <person name="Floudas D."/>
            <person name="Sun H."/>
            <person name="Yadav J.S."/>
            <person name="Pangilinan J."/>
            <person name="Larsson K.H."/>
            <person name="Matsuura K."/>
            <person name="Barry K."/>
            <person name="Labutti K."/>
            <person name="Kuo R."/>
            <person name="Ohm R.A."/>
            <person name="Bhattacharya S.S."/>
            <person name="Shirouzu T."/>
            <person name="Yoshinaga Y."/>
            <person name="Martin F.M."/>
            <person name="Grigoriev I.V."/>
            <person name="Hibbett D.S."/>
        </authorList>
    </citation>
    <scope>NUCLEOTIDE SEQUENCE [LARGE SCALE GENOMIC DNA]</scope>
    <source>
        <strain evidence="2 3">CBS 109695</strain>
    </source>
</reference>
<dbReference type="EMBL" id="KV417515">
    <property type="protein sequence ID" value="KZP26369.1"/>
    <property type="molecule type" value="Genomic_DNA"/>
</dbReference>
<keyword evidence="3" id="KW-1185">Reference proteome</keyword>
<gene>
    <name evidence="2" type="ORF">FIBSPDRAFT_928793</name>
</gene>